<evidence type="ECO:0000313" key="2">
    <source>
        <dbReference type="EMBL" id="KAL1523671.1"/>
    </source>
</evidence>
<dbReference type="PROSITE" id="PS50297">
    <property type="entry name" value="ANK_REP_REGION"/>
    <property type="match status" value="1"/>
</dbReference>
<evidence type="ECO:0000256" key="1">
    <source>
        <dbReference type="PROSITE-ProRule" id="PRU00023"/>
    </source>
</evidence>
<dbReference type="EMBL" id="JBGBPQ010000005">
    <property type="protein sequence ID" value="KAL1523671.1"/>
    <property type="molecule type" value="Genomic_DNA"/>
</dbReference>
<proteinExistence type="predicted"/>
<dbReference type="Pfam" id="PF12796">
    <property type="entry name" value="Ank_2"/>
    <property type="match status" value="1"/>
</dbReference>
<organism evidence="2 3">
    <name type="scientific">Prymnesium parvum</name>
    <name type="common">Toxic golden alga</name>
    <dbReference type="NCBI Taxonomy" id="97485"/>
    <lineage>
        <taxon>Eukaryota</taxon>
        <taxon>Haptista</taxon>
        <taxon>Haptophyta</taxon>
        <taxon>Prymnesiophyceae</taxon>
        <taxon>Prymnesiales</taxon>
        <taxon>Prymnesiaceae</taxon>
        <taxon>Prymnesium</taxon>
    </lineage>
</organism>
<comment type="caution">
    <text evidence="2">The sequence shown here is derived from an EMBL/GenBank/DDBJ whole genome shotgun (WGS) entry which is preliminary data.</text>
</comment>
<dbReference type="PANTHER" id="PTHR24184">
    <property type="entry name" value="SI:CH211-189E2.2"/>
    <property type="match status" value="1"/>
</dbReference>
<gene>
    <name evidence="2" type="ORF">AB1Y20_018605</name>
</gene>
<feature type="repeat" description="ANK" evidence="1">
    <location>
        <begin position="37"/>
        <end position="69"/>
    </location>
</feature>
<dbReference type="SUPFAM" id="SSF48403">
    <property type="entry name" value="Ankyrin repeat"/>
    <property type="match status" value="1"/>
</dbReference>
<dbReference type="PANTHER" id="PTHR24184:SF11">
    <property type="entry name" value="ANKYRIN REPEAT AND SOCS BOX CONTAINING 3"/>
    <property type="match status" value="1"/>
</dbReference>
<sequence length="129" mass="13111">MEERCTSLMKAAAEGSVAMAERSLECSCTQLDAVGSDGRTALMIAAAHGHRAVCVALAAAGCDLDATDSEGKTAIDLAADDACRDALLGEQAKRQKLLRAICGDPAAGREALAQFASPKGASLAAESPF</sequence>
<dbReference type="SMART" id="SM00248">
    <property type="entry name" value="ANK"/>
    <property type="match status" value="2"/>
</dbReference>
<dbReference type="InterPro" id="IPR002110">
    <property type="entry name" value="Ankyrin_rpt"/>
</dbReference>
<accession>A0AB34JPA9</accession>
<name>A0AB34JPA9_PRYPA</name>
<protein>
    <submittedName>
        <fullName evidence="2">Uncharacterized protein</fullName>
    </submittedName>
</protein>
<dbReference type="InterPro" id="IPR036770">
    <property type="entry name" value="Ankyrin_rpt-contain_sf"/>
</dbReference>
<dbReference type="AlphaFoldDB" id="A0AB34JPA9"/>
<dbReference type="Proteomes" id="UP001515480">
    <property type="component" value="Unassembled WGS sequence"/>
</dbReference>
<dbReference type="PROSITE" id="PS50088">
    <property type="entry name" value="ANK_REPEAT"/>
    <property type="match status" value="1"/>
</dbReference>
<evidence type="ECO:0000313" key="3">
    <source>
        <dbReference type="Proteomes" id="UP001515480"/>
    </source>
</evidence>
<keyword evidence="1" id="KW-0040">ANK repeat</keyword>
<keyword evidence="3" id="KW-1185">Reference proteome</keyword>
<reference evidence="2 3" key="1">
    <citation type="journal article" date="2024" name="Science">
        <title>Giant polyketide synthase enzymes in the biosynthesis of giant marine polyether toxins.</title>
        <authorList>
            <person name="Fallon T.R."/>
            <person name="Shende V.V."/>
            <person name="Wierzbicki I.H."/>
            <person name="Pendleton A.L."/>
            <person name="Watervoot N.F."/>
            <person name="Auber R.P."/>
            <person name="Gonzalez D.J."/>
            <person name="Wisecaver J.H."/>
            <person name="Moore B.S."/>
        </authorList>
    </citation>
    <scope>NUCLEOTIDE SEQUENCE [LARGE SCALE GENOMIC DNA]</scope>
    <source>
        <strain evidence="2 3">12B1</strain>
    </source>
</reference>
<dbReference type="Gene3D" id="1.25.40.20">
    <property type="entry name" value="Ankyrin repeat-containing domain"/>
    <property type="match status" value="1"/>
</dbReference>